<dbReference type="EMBL" id="LAQU01000014">
    <property type="protein sequence ID" value="KKB62926.1"/>
    <property type="molecule type" value="Genomic_DNA"/>
</dbReference>
<accession>A0A0F5JYG1</accession>
<reference evidence="1 2" key="1">
    <citation type="submission" date="2015-03" db="EMBL/GenBank/DDBJ databases">
        <title>Draft Genome Sequence of Burkholderia andropogonis type strain ICMP2807, isolated from Sorghum bicolor.</title>
        <authorList>
            <person name="Lopes-Santos L."/>
            <person name="Castro D.B."/>
            <person name="Ottoboni L.M."/>
            <person name="Park D."/>
            <person name="Weirc B.S."/>
            <person name="Destefano S.A."/>
        </authorList>
    </citation>
    <scope>NUCLEOTIDE SEQUENCE [LARGE SCALE GENOMIC DNA]</scope>
    <source>
        <strain evidence="1 2">ICMP2807</strain>
    </source>
</reference>
<gene>
    <name evidence="1" type="ORF">WM40_14250</name>
</gene>
<evidence type="ECO:0000313" key="1">
    <source>
        <dbReference type="EMBL" id="KKB62926.1"/>
    </source>
</evidence>
<dbReference type="PANTHER" id="PTHR12526">
    <property type="entry name" value="GLYCOSYLTRANSFERASE"/>
    <property type="match status" value="1"/>
</dbReference>
<dbReference type="PATRIC" id="fig|28092.6.peg.3365"/>
<dbReference type="Gene3D" id="3.40.50.2000">
    <property type="entry name" value="Glycogen Phosphorylase B"/>
    <property type="match status" value="1"/>
</dbReference>
<keyword evidence="2" id="KW-1185">Reference proteome</keyword>
<dbReference type="RefSeq" id="WP_024904755.1">
    <property type="nucleotide sequence ID" value="NZ_JAIFTI010000020.1"/>
</dbReference>
<sequence length="421" mass="47082">MYSQWLIEALGALSKDLIVLSIIDFTNPIPKRQKLTSTLQKGVTYYWLQIDALYMAQPRTHFFNEAVFDAVTSILKNHHPVAVHVQGGFRITPAPLFAAYKSSIPIILTLHDYYFICPTVNLIESSGNRCTGIVDASQCATCITHRSTLTQDWFEDWMEDHDASGVSLHELATMREATRKSLGLANVLLSPSQDLAARYLRTTNKHEKTLKIHVHRLGVPQRLTAEVAIGAYPLNSNPPDQRLVFAYIGHIHPHKGVHLLVDAAARMSPDTRNWTLKIYGEWADSPYHHSLHRSAAQHPNIALCGAYDPDNIAQILADVDIVLLPSLWSENAPLVMLLALRYGVPVMASRIGGIPEWVRDTINGWLVAPGDPIAWAKAMAHCIEHRDRIKDRAGNCRYPLTSEDEAKALVRVYQSSAGQRE</sequence>
<dbReference type="SUPFAM" id="SSF53756">
    <property type="entry name" value="UDP-Glycosyltransferase/glycogen phosphorylase"/>
    <property type="match status" value="1"/>
</dbReference>
<dbReference type="GO" id="GO:0016757">
    <property type="term" value="F:glycosyltransferase activity"/>
    <property type="evidence" value="ECO:0007669"/>
    <property type="project" value="TreeGrafter"/>
</dbReference>
<organism evidence="1 2">
    <name type="scientific">Robbsia andropogonis</name>
    <dbReference type="NCBI Taxonomy" id="28092"/>
    <lineage>
        <taxon>Bacteria</taxon>
        <taxon>Pseudomonadati</taxon>
        <taxon>Pseudomonadota</taxon>
        <taxon>Betaproteobacteria</taxon>
        <taxon>Burkholderiales</taxon>
        <taxon>Burkholderiaceae</taxon>
        <taxon>Robbsia</taxon>
    </lineage>
</organism>
<evidence type="ECO:0000313" key="2">
    <source>
        <dbReference type="Proteomes" id="UP000033618"/>
    </source>
</evidence>
<dbReference type="Pfam" id="PF13692">
    <property type="entry name" value="Glyco_trans_1_4"/>
    <property type="match status" value="1"/>
</dbReference>
<name>A0A0F5JYG1_9BURK</name>
<comment type="caution">
    <text evidence="1">The sequence shown here is derived from an EMBL/GenBank/DDBJ whole genome shotgun (WGS) entry which is preliminary data.</text>
</comment>
<dbReference type="Proteomes" id="UP000033618">
    <property type="component" value="Unassembled WGS sequence"/>
</dbReference>
<protein>
    <submittedName>
        <fullName evidence="1">Uncharacterized protein</fullName>
    </submittedName>
</protein>
<dbReference type="STRING" id="28092.WM40_14250"/>
<proteinExistence type="predicted"/>
<dbReference type="PANTHER" id="PTHR12526:SF635">
    <property type="entry name" value="GLYCOSYL TRANSFERASE GROUP 1"/>
    <property type="match status" value="1"/>
</dbReference>
<dbReference type="AlphaFoldDB" id="A0A0F5JYG1"/>